<feature type="transmembrane region" description="Helical" evidence="5">
    <location>
        <begin position="184"/>
        <end position="202"/>
    </location>
</feature>
<dbReference type="GO" id="GO:0016559">
    <property type="term" value="P:peroxisome fission"/>
    <property type="evidence" value="ECO:0007669"/>
    <property type="project" value="InterPro"/>
</dbReference>
<name>A0AAU9JNR8_9CILI</name>
<accession>A0AAU9JNR8</accession>
<keyword evidence="5" id="KW-1133">Transmembrane helix</keyword>
<dbReference type="InterPro" id="IPR008733">
    <property type="entry name" value="PEX11"/>
</dbReference>
<reference evidence="6" key="1">
    <citation type="submission" date="2021-09" db="EMBL/GenBank/DDBJ databases">
        <authorList>
            <consortium name="AG Swart"/>
            <person name="Singh M."/>
            <person name="Singh A."/>
            <person name="Seah K."/>
            <person name="Emmerich C."/>
        </authorList>
    </citation>
    <scope>NUCLEOTIDE SEQUENCE</scope>
    <source>
        <strain evidence="6">ATCC30299</strain>
    </source>
</reference>
<feature type="transmembrane region" description="Helical" evidence="5">
    <location>
        <begin position="208"/>
        <end position="226"/>
    </location>
</feature>
<evidence type="ECO:0000313" key="6">
    <source>
        <dbReference type="EMBL" id="CAG9327271.1"/>
    </source>
</evidence>
<dbReference type="Proteomes" id="UP001162131">
    <property type="component" value="Unassembled WGS sequence"/>
</dbReference>
<keyword evidence="2 5" id="KW-0472">Membrane</keyword>
<gene>
    <name evidence="6" type="ORF">BSTOLATCC_MIC43311</name>
</gene>
<proteinExistence type="predicted"/>
<dbReference type="PANTHER" id="PTHR12652">
    <property type="entry name" value="PEROXISOMAL BIOGENESIS FACTOR 11"/>
    <property type="match status" value="1"/>
</dbReference>
<dbReference type="PANTHER" id="PTHR12652:SF50">
    <property type="entry name" value="PEROXIN 11"/>
    <property type="match status" value="1"/>
</dbReference>
<dbReference type="Pfam" id="PF05648">
    <property type="entry name" value="PEX11"/>
    <property type="match status" value="1"/>
</dbReference>
<comment type="subcellular location">
    <subcellularLocation>
        <location evidence="4">Peroxisome membrane</location>
    </subcellularLocation>
</comment>
<organism evidence="6 7">
    <name type="scientific">Blepharisma stoltei</name>
    <dbReference type="NCBI Taxonomy" id="1481888"/>
    <lineage>
        <taxon>Eukaryota</taxon>
        <taxon>Sar</taxon>
        <taxon>Alveolata</taxon>
        <taxon>Ciliophora</taxon>
        <taxon>Postciliodesmatophora</taxon>
        <taxon>Heterotrichea</taxon>
        <taxon>Heterotrichida</taxon>
        <taxon>Blepharismidae</taxon>
        <taxon>Blepharisma</taxon>
    </lineage>
</organism>
<evidence type="ECO:0000256" key="4">
    <source>
        <dbReference type="ARBA" id="ARBA00046271"/>
    </source>
</evidence>
<evidence type="ECO:0000256" key="2">
    <source>
        <dbReference type="ARBA" id="ARBA00023136"/>
    </source>
</evidence>
<keyword evidence="3" id="KW-0576">Peroxisome</keyword>
<evidence type="ECO:0000256" key="5">
    <source>
        <dbReference type="SAM" id="Phobius"/>
    </source>
</evidence>
<evidence type="ECO:0000256" key="1">
    <source>
        <dbReference type="ARBA" id="ARBA00022593"/>
    </source>
</evidence>
<keyword evidence="7" id="KW-1185">Reference proteome</keyword>
<keyword evidence="1" id="KW-0962">Peroxisome biogenesis</keyword>
<dbReference type="AlphaFoldDB" id="A0AAU9JNR8"/>
<comment type="caution">
    <text evidence="6">The sequence shown here is derived from an EMBL/GenBank/DDBJ whole genome shotgun (WGS) entry which is preliminary data.</text>
</comment>
<dbReference type="GO" id="GO:0005778">
    <property type="term" value="C:peroxisomal membrane"/>
    <property type="evidence" value="ECO:0007669"/>
    <property type="project" value="UniProtKB-SubCell"/>
</dbReference>
<evidence type="ECO:0008006" key="8">
    <source>
        <dbReference type="Google" id="ProtNLM"/>
    </source>
</evidence>
<evidence type="ECO:0000313" key="7">
    <source>
        <dbReference type="Proteomes" id="UP001162131"/>
    </source>
</evidence>
<dbReference type="EMBL" id="CAJZBQ010000043">
    <property type="protein sequence ID" value="CAG9327271.1"/>
    <property type="molecule type" value="Genomic_DNA"/>
</dbReference>
<keyword evidence="5" id="KW-0812">Transmembrane</keyword>
<sequence>MESAEKYLSLLNQSDFREQCIRLVQYFSLGIKSGLKYTNMNEISKKAGRLNGNLHMVRKVLRFGMPIGVLITLYRRLSNKNLDIIKLAKTLENLVSLVYYFSDHFLFLHKIEIIHMPQESKTVFLVYVLRNLSWVIDNGLIALINAIKVHKGNIQLQKMRDQNLHTQFSQSKDRYRALVRKNEFLQWVMIKSIFDIPIAIYYLDKKKFHPTIIGILGTVTSIIYLLQCWKRKKL</sequence>
<protein>
    <recommendedName>
        <fullName evidence="8">Peroxisomal membrane protein 11B</fullName>
    </recommendedName>
</protein>
<evidence type="ECO:0000256" key="3">
    <source>
        <dbReference type="ARBA" id="ARBA00023140"/>
    </source>
</evidence>